<gene>
    <name evidence="6" type="ORF">HGB44_05880</name>
</gene>
<dbReference type="PANTHER" id="PTHR43539">
    <property type="entry name" value="FLAVIN-BINDING MONOOXYGENASE-LIKE PROTEIN (AFU_ORTHOLOGUE AFUA_4G09220)"/>
    <property type="match status" value="1"/>
</dbReference>
<dbReference type="PRINTS" id="PR00411">
    <property type="entry name" value="PNDRDTASEI"/>
</dbReference>
<feature type="region of interest" description="Disordered" evidence="5">
    <location>
        <begin position="1"/>
        <end position="24"/>
    </location>
</feature>
<evidence type="ECO:0000256" key="5">
    <source>
        <dbReference type="SAM" id="MobiDB-lite"/>
    </source>
</evidence>
<dbReference type="SUPFAM" id="SSF51905">
    <property type="entry name" value="FAD/NAD(P)-binding domain"/>
    <property type="match status" value="2"/>
</dbReference>
<evidence type="ECO:0000313" key="7">
    <source>
        <dbReference type="Proteomes" id="UP000553209"/>
    </source>
</evidence>
<dbReference type="InterPro" id="IPR050982">
    <property type="entry name" value="Auxin_biosynth/cation_transpt"/>
</dbReference>
<keyword evidence="7" id="KW-1185">Reference proteome</keyword>
<dbReference type="GO" id="GO:0050661">
    <property type="term" value="F:NADP binding"/>
    <property type="evidence" value="ECO:0007669"/>
    <property type="project" value="InterPro"/>
</dbReference>
<dbReference type="AlphaFoldDB" id="A0A7X6M9G7"/>
<dbReference type="Proteomes" id="UP000553209">
    <property type="component" value="Unassembled WGS sequence"/>
</dbReference>
<sequence length="401" mass="43639">MTVTGGQERSGTRRSSPDGRAPGTVTHTAVVGAGVAGLAVTRMLDAQDVPVLAFDRNDGVADVWRERYDGLRLNSVRWLSQMPDMPLPRRYGRWVTRDQFVEYLTEYAEPVRRRIRTGIDVRRIRRGSLSRWELETDAGMVAAHHVVLCTGLYRQPWIPDWPGRGEFHGRLEHASAYRRPSDYEGEDVVVVGAGVSGVDIASALLGRGSGSVTVAVRTSPHFLPREMWGVPLQNLSVGNRYLPLWLQDIGGNVIQRLSAGDLSRTALGRPRGGMFTRLQRTGVSPSVDDGVFLPAVRSGRIRVIGEVTGLHAKGVVTADGEEHSADTVLASTGYRTGLDSLLESVPVLDSSGVPPLSRPATRALADAGLHFVGYVSPLTGHLREIGLRARWVARAIAAEPR</sequence>
<evidence type="ECO:0000256" key="2">
    <source>
        <dbReference type="ARBA" id="ARBA00022630"/>
    </source>
</evidence>
<evidence type="ECO:0000256" key="4">
    <source>
        <dbReference type="ARBA" id="ARBA00023002"/>
    </source>
</evidence>
<dbReference type="InterPro" id="IPR000960">
    <property type="entry name" value="Flavin_mOase"/>
</dbReference>
<keyword evidence="3" id="KW-0274">FAD</keyword>
<dbReference type="EMBL" id="JAAXPG010000004">
    <property type="protein sequence ID" value="NKY97203.1"/>
    <property type="molecule type" value="Genomic_DNA"/>
</dbReference>
<dbReference type="RefSeq" id="WP_168443968.1">
    <property type="nucleotide sequence ID" value="NZ_JAAXPG010000004.1"/>
</dbReference>
<keyword evidence="2" id="KW-0285">Flavoprotein</keyword>
<accession>A0A7X6M9G7</accession>
<comment type="similarity">
    <text evidence="1">Belongs to the FAD-binding monooxygenase family.</text>
</comment>
<name>A0A7X6M9G7_9ACTN</name>
<protein>
    <submittedName>
        <fullName evidence="6">NAD(P)/FAD-dependent oxidoreductase</fullName>
    </submittedName>
</protein>
<proteinExistence type="inferred from homology"/>
<dbReference type="GO" id="GO:0050660">
    <property type="term" value="F:flavin adenine dinucleotide binding"/>
    <property type="evidence" value="ECO:0007669"/>
    <property type="project" value="InterPro"/>
</dbReference>
<dbReference type="InterPro" id="IPR020946">
    <property type="entry name" value="Flavin_mOase-like"/>
</dbReference>
<dbReference type="InterPro" id="IPR036188">
    <property type="entry name" value="FAD/NAD-bd_sf"/>
</dbReference>
<evidence type="ECO:0000256" key="3">
    <source>
        <dbReference type="ARBA" id="ARBA00022827"/>
    </source>
</evidence>
<reference evidence="6 7" key="1">
    <citation type="submission" date="2020-04" db="EMBL/GenBank/DDBJ databases">
        <title>MicrobeNet Type strains.</title>
        <authorList>
            <person name="Nicholson A.C."/>
        </authorList>
    </citation>
    <scope>NUCLEOTIDE SEQUENCE [LARGE SCALE GENOMIC DNA]</scope>
    <source>
        <strain evidence="6 7">ATCC 23612</strain>
    </source>
</reference>
<evidence type="ECO:0000313" key="6">
    <source>
        <dbReference type="EMBL" id="NKY97203.1"/>
    </source>
</evidence>
<organism evidence="6 7">
    <name type="scientific">Nocardiopsis alborubida</name>
    <dbReference type="NCBI Taxonomy" id="146802"/>
    <lineage>
        <taxon>Bacteria</taxon>
        <taxon>Bacillati</taxon>
        <taxon>Actinomycetota</taxon>
        <taxon>Actinomycetes</taxon>
        <taxon>Streptosporangiales</taxon>
        <taxon>Nocardiopsidaceae</taxon>
        <taxon>Nocardiopsis</taxon>
    </lineage>
</organism>
<dbReference type="GO" id="GO:0004499">
    <property type="term" value="F:N,N-dimethylaniline monooxygenase activity"/>
    <property type="evidence" value="ECO:0007669"/>
    <property type="project" value="InterPro"/>
</dbReference>
<keyword evidence="4" id="KW-0560">Oxidoreductase</keyword>
<dbReference type="Pfam" id="PF00743">
    <property type="entry name" value="FMO-like"/>
    <property type="match status" value="1"/>
</dbReference>
<dbReference type="PIRSF" id="PIRSF000332">
    <property type="entry name" value="FMO"/>
    <property type="match status" value="1"/>
</dbReference>
<dbReference type="PANTHER" id="PTHR43539:SF78">
    <property type="entry name" value="FLAVIN-CONTAINING MONOOXYGENASE"/>
    <property type="match status" value="1"/>
</dbReference>
<dbReference type="Gene3D" id="3.50.50.60">
    <property type="entry name" value="FAD/NAD(P)-binding domain"/>
    <property type="match status" value="1"/>
</dbReference>
<dbReference type="GO" id="GO:0005829">
    <property type="term" value="C:cytosol"/>
    <property type="evidence" value="ECO:0007669"/>
    <property type="project" value="TreeGrafter"/>
</dbReference>
<evidence type="ECO:0000256" key="1">
    <source>
        <dbReference type="ARBA" id="ARBA00010139"/>
    </source>
</evidence>
<comment type="caution">
    <text evidence="6">The sequence shown here is derived from an EMBL/GenBank/DDBJ whole genome shotgun (WGS) entry which is preliminary data.</text>
</comment>